<dbReference type="Gene3D" id="3.40.50.300">
    <property type="entry name" value="P-loop containing nucleotide triphosphate hydrolases"/>
    <property type="match status" value="1"/>
</dbReference>
<organism evidence="5 6">
    <name type="scientific">Temnothorax longispinosus</name>
    <dbReference type="NCBI Taxonomy" id="300112"/>
    <lineage>
        <taxon>Eukaryota</taxon>
        <taxon>Metazoa</taxon>
        <taxon>Ecdysozoa</taxon>
        <taxon>Arthropoda</taxon>
        <taxon>Hexapoda</taxon>
        <taxon>Insecta</taxon>
        <taxon>Pterygota</taxon>
        <taxon>Neoptera</taxon>
        <taxon>Endopterygota</taxon>
        <taxon>Hymenoptera</taxon>
        <taxon>Apocrita</taxon>
        <taxon>Aculeata</taxon>
        <taxon>Formicoidea</taxon>
        <taxon>Formicidae</taxon>
        <taxon>Myrmicinae</taxon>
        <taxon>Temnothorax</taxon>
    </lineage>
</organism>
<protein>
    <recommendedName>
        <fullName evidence="1">small monomeric GTPase</fullName>
        <ecNumber evidence="1">3.6.5.2</ecNumber>
    </recommendedName>
</protein>
<dbReference type="EC" id="3.6.5.2" evidence="1"/>
<evidence type="ECO:0000256" key="2">
    <source>
        <dbReference type="ARBA" id="ARBA00022801"/>
    </source>
</evidence>
<dbReference type="Proteomes" id="UP000310200">
    <property type="component" value="Unassembled WGS sequence"/>
</dbReference>
<evidence type="ECO:0000256" key="1">
    <source>
        <dbReference type="ARBA" id="ARBA00011984"/>
    </source>
</evidence>
<evidence type="ECO:0000256" key="4">
    <source>
        <dbReference type="SAM" id="MobiDB-lite"/>
    </source>
</evidence>
<evidence type="ECO:0000313" key="5">
    <source>
        <dbReference type="EMBL" id="TGZ32338.1"/>
    </source>
</evidence>
<gene>
    <name evidence="5" type="ORF">DBV15_07213</name>
</gene>
<comment type="catalytic activity">
    <reaction evidence="3">
        <text>GTP + H2O = GDP + phosphate + H(+)</text>
        <dbReference type="Rhea" id="RHEA:19669"/>
        <dbReference type="ChEBI" id="CHEBI:15377"/>
        <dbReference type="ChEBI" id="CHEBI:15378"/>
        <dbReference type="ChEBI" id="CHEBI:37565"/>
        <dbReference type="ChEBI" id="CHEBI:43474"/>
        <dbReference type="ChEBI" id="CHEBI:58189"/>
        <dbReference type="EC" id="3.6.5.2"/>
    </reaction>
</comment>
<proteinExistence type="predicted"/>
<dbReference type="AlphaFoldDB" id="A0A4S2JET9"/>
<feature type="compositionally biased region" description="Low complexity" evidence="4">
    <location>
        <begin position="119"/>
        <end position="133"/>
    </location>
</feature>
<dbReference type="InterPro" id="IPR051065">
    <property type="entry name" value="Ras-related_GTPase"/>
</dbReference>
<dbReference type="STRING" id="300112.A0A4S2JET9"/>
<keyword evidence="6" id="KW-1185">Reference proteome</keyword>
<keyword evidence="2" id="KW-0378">Hydrolase</keyword>
<accession>A0A4S2JET9</accession>
<name>A0A4S2JET9_9HYME</name>
<dbReference type="PANTHER" id="PTHR45704">
    <property type="entry name" value="RAS-LIKE FAMILY MEMBER 11"/>
    <property type="match status" value="1"/>
</dbReference>
<comment type="caution">
    <text evidence="5">The sequence shown here is derived from an EMBL/GenBank/DDBJ whole genome shotgun (WGS) entry which is preliminary data.</text>
</comment>
<evidence type="ECO:0000313" key="6">
    <source>
        <dbReference type="Proteomes" id="UP000310200"/>
    </source>
</evidence>
<feature type="region of interest" description="Disordered" evidence="4">
    <location>
        <begin position="119"/>
        <end position="147"/>
    </location>
</feature>
<dbReference type="EMBL" id="QBLH01003879">
    <property type="protein sequence ID" value="TGZ32338.1"/>
    <property type="molecule type" value="Genomic_DNA"/>
</dbReference>
<dbReference type="GO" id="GO:0003925">
    <property type="term" value="F:G protein activity"/>
    <property type="evidence" value="ECO:0007669"/>
    <property type="project" value="UniProtKB-EC"/>
</dbReference>
<dbReference type="InterPro" id="IPR027417">
    <property type="entry name" value="P-loop_NTPase"/>
</dbReference>
<reference evidence="5 6" key="1">
    <citation type="journal article" date="2019" name="Philos. Trans. R. Soc. Lond., B, Biol. Sci.">
        <title>Ant behaviour and brain gene expression of defending hosts depend on the ecological success of the intruding social parasite.</title>
        <authorList>
            <person name="Kaur R."/>
            <person name="Stoldt M."/>
            <person name="Jongepier E."/>
            <person name="Feldmeyer B."/>
            <person name="Menzel F."/>
            <person name="Bornberg-Bauer E."/>
            <person name="Foitzik S."/>
        </authorList>
    </citation>
    <scope>NUCLEOTIDE SEQUENCE [LARGE SCALE GENOMIC DNA]</scope>
    <source>
        <tissue evidence="5">Whole body</tissue>
    </source>
</reference>
<sequence>MHHNNHDTESETLTVRFLTRRYIGEYDHQSETRYKHEVLVDGEPILFEILDTCPKSENELPSMETLRADGLLLIYDYMINYYHNTIIDVESQIAMHSATLNTRYTLTLLRKYGRRQYGSAGSARSAGVSDGASGPSGGAWRWPVPEA</sequence>
<evidence type="ECO:0000256" key="3">
    <source>
        <dbReference type="ARBA" id="ARBA00048098"/>
    </source>
</evidence>